<name>A0ABD2WXZ4_9HYME</name>
<evidence type="ECO:0000256" key="2">
    <source>
        <dbReference type="ARBA" id="ARBA00016648"/>
    </source>
</evidence>
<keyword evidence="7" id="KW-1185">Reference proteome</keyword>
<sequence>MAVATESVSFGENNNFDSWLNTKLGELEVDESVFSSYIRSILEDDESDDEKREGLESLLSGATNEATAENIFKHVNEILEAWAKMNQPIETPVDNTPKEDVDVRLARLLESQSLATTSHKNHYTEEDKKIRDAILAQYSQMSDDNESDGDYVEEGGGGGGGSSGLEKNTNVANIIQAQKERREQAKLESMKKKEKDKEDREKQKIMKEEKKEKRKTVKFERRR</sequence>
<dbReference type="AlphaFoldDB" id="A0ABD2WXZ4"/>
<feature type="compositionally biased region" description="Basic and acidic residues" evidence="4">
    <location>
        <begin position="178"/>
        <end position="211"/>
    </location>
</feature>
<dbReference type="PANTHER" id="PTHR31684:SF2">
    <property type="entry name" value="COILED-COIL DOMAIN-CONTAINING PROTEIN 43"/>
    <property type="match status" value="1"/>
</dbReference>
<feature type="compositionally biased region" description="Acidic residues" evidence="4">
    <location>
        <begin position="143"/>
        <end position="153"/>
    </location>
</feature>
<evidence type="ECO:0000313" key="7">
    <source>
        <dbReference type="Proteomes" id="UP001627154"/>
    </source>
</evidence>
<feature type="compositionally biased region" description="Basic residues" evidence="4">
    <location>
        <begin position="212"/>
        <end position="223"/>
    </location>
</feature>
<evidence type="ECO:0000259" key="5">
    <source>
        <dbReference type="Pfam" id="PF26091"/>
    </source>
</evidence>
<feature type="region of interest" description="Disordered" evidence="4">
    <location>
        <begin position="142"/>
        <end position="223"/>
    </location>
</feature>
<organism evidence="6 7">
    <name type="scientific">Trichogramma kaykai</name>
    <dbReference type="NCBI Taxonomy" id="54128"/>
    <lineage>
        <taxon>Eukaryota</taxon>
        <taxon>Metazoa</taxon>
        <taxon>Ecdysozoa</taxon>
        <taxon>Arthropoda</taxon>
        <taxon>Hexapoda</taxon>
        <taxon>Insecta</taxon>
        <taxon>Pterygota</taxon>
        <taxon>Neoptera</taxon>
        <taxon>Endopterygota</taxon>
        <taxon>Hymenoptera</taxon>
        <taxon>Apocrita</taxon>
        <taxon>Proctotrupomorpha</taxon>
        <taxon>Chalcidoidea</taxon>
        <taxon>Trichogrammatidae</taxon>
        <taxon>Trichogramma</taxon>
    </lineage>
</organism>
<feature type="domain" description="CCDC43 PWI-like" evidence="5">
    <location>
        <begin position="13"/>
        <end position="87"/>
    </location>
</feature>
<comment type="similarity">
    <text evidence="1">Belongs to the CCDC43 family.</text>
</comment>
<protein>
    <recommendedName>
        <fullName evidence="2">Coiled-coil domain-containing protein 43</fullName>
    </recommendedName>
</protein>
<evidence type="ECO:0000256" key="1">
    <source>
        <dbReference type="ARBA" id="ARBA00005305"/>
    </source>
</evidence>
<proteinExistence type="inferred from homology"/>
<feature type="compositionally biased region" description="Gly residues" evidence="4">
    <location>
        <begin position="154"/>
        <end position="163"/>
    </location>
</feature>
<feature type="compositionally biased region" description="Polar residues" evidence="4">
    <location>
        <begin position="165"/>
        <end position="176"/>
    </location>
</feature>
<evidence type="ECO:0000256" key="4">
    <source>
        <dbReference type="SAM" id="MobiDB-lite"/>
    </source>
</evidence>
<gene>
    <name evidence="6" type="ORF">TKK_008596</name>
</gene>
<dbReference type="Proteomes" id="UP001627154">
    <property type="component" value="Unassembled WGS sequence"/>
</dbReference>
<dbReference type="InterPro" id="IPR058771">
    <property type="entry name" value="PWI_CCDC43"/>
</dbReference>
<dbReference type="EMBL" id="JBJJXI010000062">
    <property type="protein sequence ID" value="KAL3397488.1"/>
    <property type="molecule type" value="Genomic_DNA"/>
</dbReference>
<dbReference type="PANTHER" id="PTHR31684">
    <property type="entry name" value="COILED-COIL DOMAIN-CONTAINING PROTEIN 43"/>
    <property type="match status" value="1"/>
</dbReference>
<evidence type="ECO:0000313" key="6">
    <source>
        <dbReference type="EMBL" id="KAL3397488.1"/>
    </source>
</evidence>
<accession>A0ABD2WXZ4</accession>
<reference evidence="6 7" key="1">
    <citation type="journal article" date="2024" name="bioRxiv">
        <title>A reference genome for Trichogramma kaykai: A tiny desert-dwelling parasitoid wasp with competing sex-ratio distorters.</title>
        <authorList>
            <person name="Culotta J."/>
            <person name="Lindsey A.R."/>
        </authorList>
    </citation>
    <scope>NUCLEOTIDE SEQUENCE [LARGE SCALE GENOMIC DNA]</scope>
    <source>
        <strain evidence="6 7">KSX58</strain>
    </source>
</reference>
<keyword evidence="3" id="KW-0175">Coiled coil</keyword>
<dbReference type="InterPro" id="IPR037666">
    <property type="entry name" value="CCDC43"/>
</dbReference>
<comment type="caution">
    <text evidence="6">The sequence shown here is derived from an EMBL/GenBank/DDBJ whole genome shotgun (WGS) entry which is preliminary data.</text>
</comment>
<dbReference type="Pfam" id="PF26091">
    <property type="entry name" value="PWI_CCDC43"/>
    <property type="match status" value="1"/>
</dbReference>
<evidence type="ECO:0000256" key="3">
    <source>
        <dbReference type="ARBA" id="ARBA00023054"/>
    </source>
</evidence>